<dbReference type="Gene3D" id="2.20.70.10">
    <property type="match status" value="1"/>
</dbReference>
<dbReference type="InterPro" id="IPR046341">
    <property type="entry name" value="SET_dom_sf"/>
</dbReference>
<evidence type="ECO:0000259" key="3">
    <source>
        <dbReference type="PROSITE" id="PS50280"/>
    </source>
</evidence>
<evidence type="ECO:0008006" key="6">
    <source>
        <dbReference type="Google" id="ProtNLM"/>
    </source>
</evidence>
<dbReference type="Pfam" id="PF00397">
    <property type="entry name" value="WW"/>
    <property type="match status" value="1"/>
</dbReference>
<dbReference type="PANTHER" id="PTHR33480:SF1">
    <property type="entry name" value="TYR RECOMBINASE DOMAIN-CONTAINING PROTEIN"/>
    <property type="match status" value="1"/>
</dbReference>
<name>A0A6J8D5J3_MYTCO</name>
<dbReference type="CDD" id="cd00201">
    <property type="entry name" value="WW"/>
    <property type="match status" value="1"/>
</dbReference>
<dbReference type="Gene3D" id="2.170.270.10">
    <property type="entry name" value="SET domain"/>
    <property type="match status" value="1"/>
</dbReference>
<organism evidence="4 5">
    <name type="scientific">Mytilus coruscus</name>
    <name type="common">Sea mussel</name>
    <dbReference type="NCBI Taxonomy" id="42192"/>
    <lineage>
        <taxon>Eukaryota</taxon>
        <taxon>Metazoa</taxon>
        <taxon>Spiralia</taxon>
        <taxon>Lophotrochozoa</taxon>
        <taxon>Mollusca</taxon>
        <taxon>Bivalvia</taxon>
        <taxon>Autobranchia</taxon>
        <taxon>Pteriomorphia</taxon>
        <taxon>Mytilida</taxon>
        <taxon>Mytiloidea</taxon>
        <taxon>Mytilidae</taxon>
        <taxon>Mytilinae</taxon>
        <taxon>Mytilus</taxon>
    </lineage>
</organism>
<gene>
    <name evidence="4" type="ORF">MCOR_37111</name>
</gene>
<dbReference type="InterPro" id="IPR036020">
    <property type="entry name" value="WW_dom_sf"/>
</dbReference>
<evidence type="ECO:0000256" key="1">
    <source>
        <dbReference type="ARBA" id="ARBA00023172"/>
    </source>
</evidence>
<dbReference type="AlphaFoldDB" id="A0A6J8D5J3"/>
<evidence type="ECO:0000259" key="2">
    <source>
        <dbReference type="PROSITE" id="PS50020"/>
    </source>
</evidence>
<dbReference type="Gene3D" id="1.10.443.10">
    <property type="entry name" value="Intergrase catalytic core"/>
    <property type="match status" value="1"/>
</dbReference>
<dbReference type="SMART" id="SM00317">
    <property type="entry name" value="SET"/>
    <property type="match status" value="1"/>
</dbReference>
<dbReference type="SUPFAM" id="SSF82199">
    <property type="entry name" value="SET domain"/>
    <property type="match status" value="1"/>
</dbReference>
<dbReference type="GO" id="GO:0015074">
    <property type="term" value="P:DNA integration"/>
    <property type="evidence" value="ECO:0007669"/>
    <property type="project" value="InterPro"/>
</dbReference>
<dbReference type="Pfam" id="PF00856">
    <property type="entry name" value="SET"/>
    <property type="match status" value="1"/>
</dbReference>
<evidence type="ECO:0000313" key="5">
    <source>
        <dbReference type="Proteomes" id="UP000507470"/>
    </source>
</evidence>
<dbReference type="InterPro" id="IPR001202">
    <property type="entry name" value="WW_dom"/>
</dbReference>
<sequence length="659" mass="75647">MKSGLKKTVGHLLKNVIRHIKGQHLLQGKKDELVKIEKFKTLDYYRKEIFDGAEYNCIKNRQENHRRPQYLSLDDDVRRLRNYTLTGIAQMDDPYQILDMNEYPRLRDLVVARITLFNAKLGGEPSRLTIKEWNDAKDGVWLDETHKKKAKTSEELEYFEIYKLSYQSGKSVCHMLPTLIPKDSWKAIRKLTDPLIRQMAGVKPSNIYVFPNIKGSNFHVNGWNSVNKVCKQAGLTKEINATQMRHYMSTVFANLDVPETDRQAFYRHMGHSEEINKHVYQCPLAVQEITKVGNPSPGKGVFTSRDFKKGDFLLEYEGELLSSEEGVSRLDDHVASGIGCYVFFFKNKDEKKLSIDGTYSRLKARYVNDGIGMEKNSVMKRIDVDDSPHLALFAVRDIKTGEELRYDYGETSKYLPWRKKSKITNVLSTTNTDEASDDKGESSLLESKQKMCDGSLPTEQVLSSKLQMTKKCFVSLKRFCISKLKGRKRNNSKEHKRAEYLQQLPDLSQHVLCTETIVQDDIPLLPPPPPPPKLRVPSLPPNWEIAKDLEGNVYYYHTKTRQTQWSLPVWDDCNSQNDVDIRTPLDEDKTATRNENTKSVTGNLLSMGTESEVIPPNVTDDSESTMYTATQVPSINEDDLLAKVLKYSHVTLIRITNKW</sequence>
<dbReference type="EMBL" id="CACVKT020006697">
    <property type="protein sequence ID" value="CAC5403206.1"/>
    <property type="molecule type" value="Genomic_DNA"/>
</dbReference>
<dbReference type="GO" id="GO:0003677">
    <property type="term" value="F:DNA binding"/>
    <property type="evidence" value="ECO:0007669"/>
    <property type="project" value="InterPro"/>
</dbReference>
<evidence type="ECO:0000313" key="4">
    <source>
        <dbReference type="EMBL" id="CAC5403206.1"/>
    </source>
</evidence>
<keyword evidence="1" id="KW-0233">DNA recombination</keyword>
<dbReference type="Proteomes" id="UP000507470">
    <property type="component" value="Unassembled WGS sequence"/>
</dbReference>
<dbReference type="SMART" id="SM00456">
    <property type="entry name" value="WW"/>
    <property type="match status" value="1"/>
</dbReference>
<dbReference type="PANTHER" id="PTHR33480">
    <property type="entry name" value="SET DOMAIN-CONTAINING PROTEIN-RELATED"/>
    <property type="match status" value="1"/>
</dbReference>
<accession>A0A6J8D5J3</accession>
<dbReference type="GO" id="GO:0006310">
    <property type="term" value="P:DNA recombination"/>
    <property type="evidence" value="ECO:0007669"/>
    <property type="project" value="UniProtKB-KW"/>
</dbReference>
<dbReference type="PROSITE" id="PS01159">
    <property type="entry name" value="WW_DOMAIN_1"/>
    <property type="match status" value="1"/>
</dbReference>
<protein>
    <recommendedName>
        <fullName evidence="6">SETD8</fullName>
    </recommendedName>
</protein>
<dbReference type="InterPro" id="IPR013762">
    <property type="entry name" value="Integrase-like_cat_sf"/>
</dbReference>
<feature type="domain" description="SET" evidence="3">
    <location>
        <begin position="282"/>
        <end position="409"/>
    </location>
</feature>
<feature type="domain" description="WW" evidence="2">
    <location>
        <begin position="537"/>
        <end position="570"/>
    </location>
</feature>
<dbReference type="SUPFAM" id="SSF51045">
    <property type="entry name" value="WW domain"/>
    <property type="match status" value="1"/>
</dbReference>
<dbReference type="PROSITE" id="PS50280">
    <property type="entry name" value="SET"/>
    <property type="match status" value="1"/>
</dbReference>
<dbReference type="InterPro" id="IPR011010">
    <property type="entry name" value="DNA_brk_join_enz"/>
</dbReference>
<proteinExistence type="predicted"/>
<dbReference type="SUPFAM" id="SSF56349">
    <property type="entry name" value="DNA breaking-rejoining enzymes"/>
    <property type="match status" value="1"/>
</dbReference>
<keyword evidence="5" id="KW-1185">Reference proteome</keyword>
<dbReference type="OrthoDB" id="10066064at2759"/>
<dbReference type="PROSITE" id="PS50020">
    <property type="entry name" value="WW_DOMAIN_2"/>
    <property type="match status" value="1"/>
</dbReference>
<dbReference type="InterPro" id="IPR001214">
    <property type="entry name" value="SET_dom"/>
</dbReference>
<reference evidence="4 5" key="1">
    <citation type="submission" date="2020-06" db="EMBL/GenBank/DDBJ databases">
        <authorList>
            <person name="Li R."/>
            <person name="Bekaert M."/>
        </authorList>
    </citation>
    <scope>NUCLEOTIDE SEQUENCE [LARGE SCALE GENOMIC DNA]</scope>
    <source>
        <strain evidence="5">wild</strain>
    </source>
</reference>